<keyword evidence="2" id="KW-0732">Signal</keyword>
<dbReference type="OrthoDB" id="10606436at2759"/>
<feature type="signal peptide" evidence="2">
    <location>
        <begin position="1"/>
        <end position="24"/>
    </location>
</feature>
<evidence type="ECO:0000313" key="3">
    <source>
        <dbReference type="EMBL" id="RKP23814.1"/>
    </source>
</evidence>
<reference evidence="4" key="1">
    <citation type="journal article" date="2018" name="Nat. Microbiol.">
        <title>Leveraging single-cell genomics to expand the fungal tree of life.</title>
        <authorList>
            <person name="Ahrendt S.R."/>
            <person name="Quandt C.A."/>
            <person name="Ciobanu D."/>
            <person name="Clum A."/>
            <person name="Salamov A."/>
            <person name="Andreopoulos B."/>
            <person name="Cheng J.F."/>
            <person name="Woyke T."/>
            <person name="Pelin A."/>
            <person name="Henrissat B."/>
            <person name="Reynolds N.K."/>
            <person name="Benny G.L."/>
            <person name="Smith M.E."/>
            <person name="James T.Y."/>
            <person name="Grigoriev I.V."/>
        </authorList>
    </citation>
    <scope>NUCLEOTIDE SEQUENCE [LARGE SCALE GENOMIC DNA]</scope>
    <source>
        <strain evidence="4">Benny S71-1</strain>
    </source>
</reference>
<dbReference type="AlphaFoldDB" id="A0A4P9YVB1"/>
<dbReference type="EMBL" id="KZ990666">
    <property type="protein sequence ID" value="RKP23814.1"/>
    <property type="molecule type" value="Genomic_DNA"/>
</dbReference>
<name>A0A4P9YVB1_9FUNG</name>
<organism evidence="3 4">
    <name type="scientific">Syncephalis pseudoplumigaleata</name>
    <dbReference type="NCBI Taxonomy" id="1712513"/>
    <lineage>
        <taxon>Eukaryota</taxon>
        <taxon>Fungi</taxon>
        <taxon>Fungi incertae sedis</taxon>
        <taxon>Zoopagomycota</taxon>
        <taxon>Zoopagomycotina</taxon>
        <taxon>Zoopagomycetes</taxon>
        <taxon>Zoopagales</taxon>
        <taxon>Piptocephalidaceae</taxon>
        <taxon>Syncephalis</taxon>
    </lineage>
</organism>
<evidence type="ECO:0000256" key="1">
    <source>
        <dbReference type="SAM" id="MobiDB-lite"/>
    </source>
</evidence>
<feature type="chain" id="PRO_5020220419" evidence="2">
    <location>
        <begin position="25"/>
        <end position="590"/>
    </location>
</feature>
<accession>A0A4P9YVB1</accession>
<sequence>MGTVRQLLAALVLVLAANASLGDAAAIRRTVSGPEHHHQHGHSAHIMNKRAVAATEAEAADAYGNAGRPVSGTQVSSNGFGFDAVGNLLGYASSTSNGHTDTSLNFADVLGNGGSAAILGFTQGLSADRSARGQPTLDAHQSAVGSGGNAIVNVLGVGDQSSRGHTSTASSFIDGVGVAGGSSALGATQHINVTPETSTGHSGPLYRRAEADYDAYGEYEASTPLYRRQLKGRPTRSKKLVVLKIPKVKLHRRSAYETKPRRKKVNVVFADDLFPKDEPSDTSAATAPDMMPDTAAPEATSSASEAAVPTTPEEDADLAEEGPMRRVSKLATPPARDARVVTATTTTNAVDGLGGVLVLNGDGHGGGESIDGIENAIGLSDLLGAGIGTKLLGGESKSTTLRYTRRALLDGLNVINGNGVDTDDVLGAGTKLDALSTRARSINGLPASKEAMEAVSQTSPDAPKAGDVESTSTKTFSLLSLDNNAGLLGDTLHTFQSDRAANADVNNLAGLIGDTDVLAHSITQTNHRDEAKAIGAHLCSGDWAARIAIGICRFRLGRGNGALVHDVRAMAMLMMVLGARHRAADCCGIA</sequence>
<keyword evidence="4" id="KW-1185">Reference proteome</keyword>
<evidence type="ECO:0000313" key="4">
    <source>
        <dbReference type="Proteomes" id="UP000278143"/>
    </source>
</evidence>
<protein>
    <submittedName>
        <fullName evidence="3">Uncharacterized protein</fullName>
    </submittedName>
</protein>
<gene>
    <name evidence="3" type="ORF">SYNPS1DRAFT_24105</name>
</gene>
<feature type="region of interest" description="Disordered" evidence="1">
    <location>
        <begin position="274"/>
        <end position="339"/>
    </location>
</feature>
<proteinExistence type="predicted"/>
<feature type="compositionally biased region" description="Low complexity" evidence="1">
    <location>
        <begin position="294"/>
        <end position="311"/>
    </location>
</feature>
<evidence type="ECO:0000256" key="2">
    <source>
        <dbReference type="SAM" id="SignalP"/>
    </source>
</evidence>
<dbReference type="Proteomes" id="UP000278143">
    <property type="component" value="Unassembled WGS sequence"/>
</dbReference>